<dbReference type="InterPro" id="IPR009057">
    <property type="entry name" value="Homeodomain-like_sf"/>
</dbReference>
<dbReference type="PROSITE" id="PS01124">
    <property type="entry name" value="HTH_ARAC_FAMILY_2"/>
    <property type="match status" value="1"/>
</dbReference>
<dbReference type="Gene3D" id="1.10.10.60">
    <property type="entry name" value="Homeodomain-like"/>
    <property type="match status" value="1"/>
</dbReference>
<dbReference type="AlphaFoldDB" id="A0A3D8HHM8"/>
<keyword evidence="2" id="KW-0238">DNA-binding</keyword>
<dbReference type="RefSeq" id="WP_115498272.1">
    <property type="nucleotide sequence ID" value="NZ_JACRTI010000005.1"/>
</dbReference>
<evidence type="ECO:0000313" key="7">
    <source>
        <dbReference type="Proteomes" id="UP000256321"/>
    </source>
</evidence>
<evidence type="ECO:0000313" key="5">
    <source>
        <dbReference type="EMBL" id="MBC8600754.1"/>
    </source>
</evidence>
<comment type="caution">
    <text evidence="6">The sequence shown here is derived from an EMBL/GenBank/DDBJ whole genome shotgun (WGS) entry which is preliminary data.</text>
</comment>
<dbReference type="Proteomes" id="UP000629596">
    <property type="component" value="Unassembled WGS sequence"/>
</dbReference>
<name>A0A3D8HHM8_9BACT</name>
<keyword evidence="3" id="KW-0804">Transcription</keyword>
<dbReference type="GO" id="GO:0003700">
    <property type="term" value="F:DNA-binding transcription factor activity"/>
    <property type="evidence" value="ECO:0007669"/>
    <property type="project" value="InterPro"/>
</dbReference>
<evidence type="ECO:0000313" key="6">
    <source>
        <dbReference type="EMBL" id="RDU50484.1"/>
    </source>
</evidence>
<dbReference type="Proteomes" id="UP000256321">
    <property type="component" value="Unassembled WGS sequence"/>
</dbReference>
<protein>
    <submittedName>
        <fullName evidence="6">AraC family transcriptional regulator</fullName>
    </submittedName>
</protein>
<dbReference type="InterPro" id="IPR020449">
    <property type="entry name" value="Tscrpt_reg_AraC-type_HTH"/>
</dbReference>
<evidence type="ECO:0000259" key="4">
    <source>
        <dbReference type="PROSITE" id="PS01124"/>
    </source>
</evidence>
<dbReference type="PRINTS" id="PR00032">
    <property type="entry name" value="HTHARAC"/>
</dbReference>
<evidence type="ECO:0000256" key="1">
    <source>
        <dbReference type="ARBA" id="ARBA00023015"/>
    </source>
</evidence>
<dbReference type="SUPFAM" id="SSF51215">
    <property type="entry name" value="Regulatory protein AraC"/>
    <property type="match status" value="1"/>
</dbReference>
<dbReference type="EMBL" id="JACRTI010000005">
    <property type="protein sequence ID" value="MBC8600754.1"/>
    <property type="molecule type" value="Genomic_DNA"/>
</dbReference>
<dbReference type="InterPro" id="IPR037923">
    <property type="entry name" value="HTH-like"/>
</dbReference>
<dbReference type="InterPro" id="IPR018060">
    <property type="entry name" value="HTH_AraC"/>
</dbReference>
<dbReference type="SUPFAM" id="SSF46689">
    <property type="entry name" value="Homeodomain-like"/>
    <property type="match status" value="1"/>
</dbReference>
<organism evidence="6 7">
    <name type="scientific">Parabacteroides acidifaciens</name>
    <dbReference type="NCBI Taxonomy" id="2290935"/>
    <lineage>
        <taxon>Bacteria</taxon>
        <taxon>Pseudomonadati</taxon>
        <taxon>Bacteroidota</taxon>
        <taxon>Bacteroidia</taxon>
        <taxon>Bacteroidales</taxon>
        <taxon>Tannerellaceae</taxon>
        <taxon>Parabacteroides</taxon>
    </lineage>
</organism>
<reference evidence="6 7" key="1">
    <citation type="submission" date="2018-07" db="EMBL/GenBank/DDBJ databases">
        <title>Parabacteroides acidifaciens nov. sp., isolated from human feces.</title>
        <authorList>
            <person name="Wang Y.J."/>
        </authorList>
    </citation>
    <scope>NUCLEOTIDE SEQUENCE [LARGE SCALE GENOMIC DNA]</scope>
    <source>
        <strain evidence="6 7">426-9</strain>
    </source>
</reference>
<gene>
    <name evidence="6" type="ORF">DWU89_03400</name>
    <name evidence="5" type="ORF">H8784_03355</name>
</gene>
<evidence type="ECO:0000313" key="8">
    <source>
        <dbReference type="Proteomes" id="UP000629596"/>
    </source>
</evidence>
<dbReference type="EMBL" id="QREV01000005">
    <property type="protein sequence ID" value="RDU50484.1"/>
    <property type="molecule type" value="Genomic_DNA"/>
</dbReference>
<accession>A0A3D8HHM8</accession>
<dbReference type="Pfam" id="PF12833">
    <property type="entry name" value="HTH_18"/>
    <property type="match status" value="1"/>
</dbReference>
<feature type="domain" description="HTH araC/xylS-type" evidence="4">
    <location>
        <begin position="185"/>
        <end position="283"/>
    </location>
</feature>
<evidence type="ECO:0000256" key="2">
    <source>
        <dbReference type="ARBA" id="ARBA00023125"/>
    </source>
</evidence>
<reference evidence="5 8" key="2">
    <citation type="submission" date="2020-08" db="EMBL/GenBank/DDBJ databases">
        <title>Genome public.</title>
        <authorList>
            <person name="Liu C."/>
            <person name="Sun Q."/>
        </authorList>
    </citation>
    <scope>NUCLEOTIDE SEQUENCE [LARGE SCALE GENOMIC DNA]</scope>
    <source>
        <strain evidence="5 8">426_9</strain>
    </source>
</reference>
<keyword evidence="1" id="KW-0805">Transcription regulation</keyword>
<proteinExistence type="predicted"/>
<sequence>MKIDVDLPKFDIPKDYIVGDGITGEILNMYGLFPCKIKAGVFAFCTQGTIRLTINLSEYTVRANDFVTLLPNTFIQIHEVSDDARVCFVAFSSRFLEGINFIRTISNLIVTIIENPAVPLSENAAAIYKDFFALLVRADNDPDSILFADSLKPILDLIFQGIINMYKKISTWREPVLSRDKEIAREFVQLVWQYYTKERSASFYASKLRITLPHFCSVIKKTTGMTALDIIASVVILDAKAQLKSTNQPIKEISIGLGYSNVAFFDKYFRRYVGMSPLEYRNS</sequence>
<dbReference type="GO" id="GO:0043565">
    <property type="term" value="F:sequence-specific DNA binding"/>
    <property type="evidence" value="ECO:0007669"/>
    <property type="project" value="InterPro"/>
</dbReference>
<dbReference type="SMART" id="SM00342">
    <property type="entry name" value="HTH_ARAC"/>
    <property type="match status" value="1"/>
</dbReference>
<keyword evidence="8" id="KW-1185">Reference proteome</keyword>
<dbReference type="PANTHER" id="PTHR43280:SF32">
    <property type="entry name" value="TRANSCRIPTIONAL REGULATORY PROTEIN"/>
    <property type="match status" value="1"/>
</dbReference>
<dbReference type="PANTHER" id="PTHR43280">
    <property type="entry name" value="ARAC-FAMILY TRANSCRIPTIONAL REGULATOR"/>
    <property type="match status" value="1"/>
</dbReference>
<evidence type="ECO:0000256" key="3">
    <source>
        <dbReference type="ARBA" id="ARBA00023163"/>
    </source>
</evidence>